<dbReference type="EMBL" id="BOOH01000035">
    <property type="protein sequence ID" value="GIH77848.1"/>
    <property type="molecule type" value="Genomic_DNA"/>
</dbReference>
<evidence type="ECO:0000313" key="6">
    <source>
        <dbReference type="Proteomes" id="UP000616724"/>
    </source>
</evidence>
<dbReference type="SUPFAM" id="SSF53590">
    <property type="entry name" value="Nucleoside hydrolase"/>
    <property type="match status" value="1"/>
</dbReference>
<comment type="caution">
    <text evidence="5">The sequence shown here is derived from an EMBL/GenBank/DDBJ whole genome shotgun (WGS) entry which is preliminary data.</text>
</comment>
<evidence type="ECO:0000256" key="3">
    <source>
        <dbReference type="SAM" id="MobiDB-lite"/>
    </source>
</evidence>
<feature type="compositionally biased region" description="Low complexity" evidence="3">
    <location>
        <begin position="303"/>
        <end position="316"/>
    </location>
</feature>
<dbReference type="Proteomes" id="UP000616724">
    <property type="component" value="Unassembled WGS sequence"/>
</dbReference>
<feature type="compositionally biased region" description="Gly residues" evidence="3">
    <location>
        <begin position="259"/>
        <end position="271"/>
    </location>
</feature>
<keyword evidence="1 5" id="KW-0378">Hydrolase</keyword>
<dbReference type="Gene3D" id="3.90.245.10">
    <property type="entry name" value="Ribonucleoside hydrolase-like"/>
    <property type="match status" value="1"/>
</dbReference>
<dbReference type="GO" id="GO:0006152">
    <property type="term" value="P:purine nucleoside catabolic process"/>
    <property type="evidence" value="ECO:0007669"/>
    <property type="project" value="TreeGrafter"/>
</dbReference>
<dbReference type="PANTHER" id="PTHR12304:SF4">
    <property type="entry name" value="URIDINE NUCLEOSIDASE"/>
    <property type="match status" value="1"/>
</dbReference>
<evidence type="ECO:0000313" key="5">
    <source>
        <dbReference type="EMBL" id="GIH77848.1"/>
    </source>
</evidence>
<name>A0A8J3RT92_9ACTN</name>
<dbReference type="InterPro" id="IPR001910">
    <property type="entry name" value="Inosine/uridine_hydrolase_dom"/>
</dbReference>
<dbReference type="GO" id="GO:0005829">
    <property type="term" value="C:cytosol"/>
    <property type="evidence" value="ECO:0007669"/>
    <property type="project" value="TreeGrafter"/>
</dbReference>
<dbReference type="InterPro" id="IPR036452">
    <property type="entry name" value="Ribo_hydro-like"/>
</dbReference>
<protein>
    <submittedName>
        <fullName evidence="5">Ribonucleoside hydrolase</fullName>
    </submittedName>
</protein>
<proteinExistence type="predicted"/>
<keyword evidence="6" id="KW-1185">Reference proteome</keyword>
<organism evidence="5 6">
    <name type="scientific">Planobispora longispora</name>
    <dbReference type="NCBI Taxonomy" id="28887"/>
    <lineage>
        <taxon>Bacteria</taxon>
        <taxon>Bacillati</taxon>
        <taxon>Actinomycetota</taxon>
        <taxon>Actinomycetes</taxon>
        <taxon>Streptosporangiales</taxon>
        <taxon>Streptosporangiaceae</taxon>
        <taxon>Planobispora</taxon>
    </lineage>
</organism>
<evidence type="ECO:0000256" key="1">
    <source>
        <dbReference type="ARBA" id="ARBA00022801"/>
    </source>
</evidence>
<dbReference type="InterPro" id="IPR023186">
    <property type="entry name" value="IUNH"/>
</dbReference>
<evidence type="ECO:0000259" key="4">
    <source>
        <dbReference type="Pfam" id="PF01156"/>
    </source>
</evidence>
<dbReference type="PANTHER" id="PTHR12304">
    <property type="entry name" value="INOSINE-URIDINE PREFERRING NUCLEOSIDE HYDROLASE"/>
    <property type="match status" value="1"/>
</dbReference>
<gene>
    <name evidence="5" type="ORF">Plo01_42770</name>
</gene>
<dbReference type="AlphaFoldDB" id="A0A8J3RT92"/>
<dbReference type="Pfam" id="PF01156">
    <property type="entry name" value="IU_nuc_hydro"/>
    <property type="match status" value="1"/>
</dbReference>
<dbReference type="GO" id="GO:0008477">
    <property type="term" value="F:purine nucleosidase activity"/>
    <property type="evidence" value="ECO:0007669"/>
    <property type="project" value="TreeGrafter"/>
</dbReference>
<keyword evidence="2" id="KW-0326">Glycosidase</keyword>
<accession>A0A8J3RT92</accession>
<feature type="compositionally biased region" description="Gly residues" evidence="3">
    <location>
        <begin position="290"/>
        <end position="302"/>
    </location>
</feature>
<feature type="region of interest" description="Disordered" evidence="3">
    <location>
        <begin position="254"/>
        <end position="323"/>
    </location>
</feature>
<evidence type="ECO:0000256" key="2">
    <source>
        <dbReference type="ARBA" id="ARBA00023295"/>
    </source>
</evidence>
<reference evidence="5 6" key="1">
    <citation type="submission" date="2021-01" db="EMBL/GenBank/DDBJ databases">
        <title>Whole genome shotgun sequence of Planobispora longispora NBRC 13918.</title>
        <authorList>
            <person name="Komaki H."/>
            <person name="Tamura T."/>
        </authorList>
    </citation>
    <scope>NUCLEOTIDE SEQUENCE [LARGE SCALE GENOMIC DNA]</scope>
    <source>
        <strain evidence="5 6">NBRC 13918</strain>
    </source>
</reference>
<feature type="domain" description="Inosine/uridine-preferring nucleoside hydrolase" evidence="4">
    <location>
        <begin position="1"/>
        <end position="339"/>
    </location>
</feature>
<sequence length="353" mass="34714">MIIDCDPGLDDALALALACAAPELEIVGITTVAGNATLERTTANALRLRAFLGAGETPVVPGSADALAGHGLARENSPHGPSGLGSVVLPEAPSPPAGGHATAFLIEAVGAHPGEITLVALGPPTNIALAVRAEPRLAEWARGLVVLGGRHTRRAIAPDFNFAADPEAAAVVFGAGWTVTAIGVDVAGQARAGDAVVAEMRALGRLGRELLVPCVEFPGRAGGPGGPAVHDACAVACVIDPGVVTTAPAAVTVVTGPDPGSGPGHGGGGSGPDARPATGPDARSDPDPGAGAGSSSGSGSGSGEATAAPVPGTTVTDLRPERPANAVVATALDTDRFWELTLSAYRRLARRLG</sequence>